<dbReference type="EMBL" id="JNAX01000015">
    <property type="protein sequence ID" value="KGG19433.1"/>
    <property type="molecule type" value="Genomic_DNA"/>
</dbReference>
<dbReference type="EC" id="2.7.1.2" evidence="4"/>
<dbReference type="Pfam" id="PF02685">
    <property type="entry name" value="Glucokinase"/>
    <property type="match status" value="1"/>
</dbReference>
<evidence type="ECO:0000313" key="4">
    <source>
        <dbReference type="EMBL" id="KGG19433.1"/>
    </source>
</evidence>
<keyword evidence="1 4" id="KW-0808">Transferase</keyword>
<dbReference type="InterPro" id="IPR003836">
    <property type="entry name" value="Glucokinase"/>
</dbReference>
<dbReference type="Gene3D" id="3.30.420.40">
    <property type="match status" value="1"/>
</dbReference>
<dbReference type="Proteomes" id="UP000030392">
    <property type="component" value="Unassembled WGS sequence"/>
</dbReference>
<accession>A0A0A2BZC1</accession>
<gene>
    <name evidence="4" type="ORF">EV03_1816</name>
</gene>
<evidence type="ECO:0000256" key="2">
    <source>
        <dbReference type="ARBA" id="ARBA00022777"/>
    </source>
</evidence>
<dbReference type="SUPFAM" id="SSF53067">
    <property type="entry name" value="Actin-like ATPase domain"/>
    <property type="match status" value="1"/>
</dbReference>
<comment type="similarity">
    <text evidence="3">Belongs to the bacterial glucokinase family.</text>
</comment>
<evidence type="ECO:0000256" key="1">
    <source>
        <dbReference type="ARBA" id="ARBA00022679"/>
    </source>
</evidence>
<dbReference type="PANTHER" id="PTHR47363:SF1">
    <property type="entry name" value="GLUCOKINASE"/>
    <property type="match status" value="1"/>
</dbReference>
<dbReference type="CDD" id="cd24008">
    <property type="entry name" value="ASKHA_NBD_GLK"/>
    <property type="match status" value="1"/>
</dbReference>
<reference evidence="5" key="1">
    <citation type="journal article" date="2014" name="Sci. Data">
        <title>Genomes of diverse isolates of the marine cyanobacterium Prochlorococcus.</title>
        <authorList>
            <person name="Biller S."/>
            <person name="Berube P."/>
            <person name="Thompson J."/>
            <person name="Kelly L."/>
            <person name="Roggensack S."/>
            <person name="Awad L."/>
            <person name="Roache-Johnson K."/>
            <person name="Ding H."/>
            <person name="Giovannoni S.J."/>
            <person name="Moore L.R."/>
            <person name="Chisholm S.W."/>
        </authorList>
    </citation>
    <scope>NUCLEOTIDE SEQUENCE [LARGE SCALE GENOMIC DNA]</scope>
    <source>
        <strain evidence="5">PAC1</strain>
    </source>
</reference>
<dbReference type="Gene3D" id="3.40.367.20">
    <property type="match status" value="1"/>
</dbReference>
<dbReference type="InterPro" id="IPR043129">
    <property type="entry name" value="ATPase_NBD"/>
</dbReference>
<evidence type="ECO:0000313" key="5">
    <source>
        <dbReference type="Proteomes" id="UP000030392"/>
    </source>
</evidence>
<dbReference type="GO" id="GO:0006096">
    <property type="term" value="P:glycolytic process"/>
    <property type="evidence" value="ECO:0007669"/>
    <property type="project" value="InterPro"/>
</dbReference>
<sequence length="347" mass="38663">MNLLAGDLGGTKTILAIYSNENYPKKLFERYYISSKWKSFYSIFEDFIKHLPDHISLPEYGSIGVAGLIQNQKVKITNLGWDIESKKLSLLSKINNIELINDFSVLFYGIPFFNRNQYEVIQGTLNSDYKNNQKLIAIIGAGTGLGMSRGLITPKSISIFPSEGGHREFAPRTENEWALVNWLKKKLNIQRISIERIVSGTGLGMIARWKLDDPINESHPLQKILKNMDSDKSDSTDLPSLVWEKAKNGDKLMTEALQLWLNAYGSAAGDLALQELCSSGLWISGGTAAKNLDGINSSNFLNAFSNKGRFQSYLKEIPLIVLKDPEATLFSSACRARLSAESNGRLS</sequence>
<name>A0A0A2BZC1_PROMR</name>
<dbReference type="RefSeq" id="WP_036907043.1">
    <property type="nucleotide sequence ID" value="NZ_CP138967.1"/>
</dbReference>
<comment type="caution">
    <text evidence="4">The sequence shown here is derived from an EMBL/GenBank/DDBJ whole genome shotgun (WGS) entry which is preliminary data.</text>
</comment>
<dbReference type="GO" id="GO:0005524">
    <property type="term" value="F:ATP binding"/>
    <property type="evidence" value="ECO:0007669"/>
    <property type="project" value="InterPro"/>
</dbReference>
<dbReference type="GO" id="GO:0004340">
    <property type="term" value="F:glucokinase activity"/>
    <property type="evidence" value="ECO:0007669"/>
    <property type="project" value="UniProtKB-EC"/>
</dbReference>
<protein>
    <submittedName>
        <fullName evidence="4">Glucokinase</fullName>
        <ecNumber evidence="4">2.7.1.2</ecNumber>
    </submittedName>
</protein>
<proteinExistence type="inferred from homology"/>
<keyword evidence="2 4" id="KW-0418">Kinase</keyword>
<dbReference type="GO" id="GO:0005536">
    <property type="term" value="F:D-glucose binding"/>
    <property type="evidence" value="ECO:0007669"/>
    <property type="project" value="InterPro"/>
</dbReference>
<organism evidence="4 5">
    <name type="scientific">Prochlorococcus marinus str. PAC1</name>
    <dbReference type="NCBI Taxonomy" id="59924"/>
    <lineage>
        <taxon>Bacteria</taxon>
        <taxon>Bacillati</taxon>
        <taxon>Cyanobacteriota</taxon>
        <taxon>Cyanophyceae</taxon>
        <taxon>Synechococcales</taxon>
        <taxon>Prochlorococcaceae</taxon>
        <taxon>Prochlorococcus</taxon>
    </lineage>
</organism>
<dbReference type="PANTHER" id="PTHR47363">
    <property type="entry name" value="GLUCOKINASE"/>
    <property type="match status" value="1"/>
</dbReference>
<dbReference type="AlphaFoldDB" id="A0A0A2BZC1"/>
<evidence type="ECO:0000256" key="3">
    <source>
        <dbReference type="RuleBase" id="RU004046"/>
    </source>
</evidence>